<evidence type="ECO:0000313" key="4">
    <source>
        <dbReference type="Proteomes" id="UP000317315"/>
    </source>
</evidence>
<protein>
    <submittedName>
        <fullName evidence="3">YggT family protein</fullName>
    </submittedName>
</protein>
<name>A0A521DS76_9BACT</name>
<dbReference type="Pfam" id="PF02325">
    <property type="entry name" value="CCB3_YggT"/>
    <property type="match status" value="1"/>
</dbReference>
<evidence type="ECO:0000256" key="2">
    <source>
        <dbReference type="SAM" id="Phobius"/>
    </source>
</evidence>
<keyword evidence="2" id="KW-0472">Membrane</keyword>
<keyword evidence="2" id="KW-0812">Transmembrane</keyword>
<dbReference type="RefSeq" id="WP_142936094.1">
    <property type="nucleotide sequence ID" value="NZ_FXTM01000024.1"/>
</dbReference>
<dbReference type="AlphaFoldDB" id="A0A521DS76"/>
<keyword evidence="4" id="KW-1185">Reference proteome</keyword>
<proteinExistence type="inferred from homology"/>
<reference evidence="3 4" key="1">
    <citation type="submission" date="2017-05" db="EMBL/GenBank/DDBJ databases">
        <authorList>
            <person name="Varghese N."/>
            <person name="Submissions S."/>
        </authorList>
    </citation>
    <scope>NUCLEOTIDE SEQUENCE [LARGE SCALE GENOMIC DNA]</scope>
    <source>
        <strain evidence="3 4">DSM 16304</strain>
    </source>
</reference>
<dbReference type="PANTHER" id="PTHR33219">
    <property type="entry name" value="YLMG HOMOLOG PROTEIN 2, CHLOROPLASTIC"/>
    <property type="match status" value="1"/>
</dbReference>
<keyword evidence="2" id="KW-1133">Transmembrane helix</keyword>
<feature type="transmembrane region" description="Helical" evidence="2">
    <location>
        <begin position="12"/>
        <end position="29"/>
    </location>
</feature>
<sequence>MVELIKSSVHLAIEILTWFIVVGALLTFIPPHNRNSTICRIIHALDLVLSPIRKLVPPIGGIDLSPLVAIILLQLIDQLIRGI</sequence>
<organism evidence="3 4">
    <name type="scientific">Balnearium lithotrophicum</name>
    <dbReference type="NCBI Taxonomy" id="223788"/>
    <lineage>
        <taxon>Bacteria</taxon>
        <taxon>Pseudomonadati</taxon>
        <taxon>Aquificota</taxon>
        <taxon>Aquificia</taxon>
        <taxon>Desulfurobacteriales</taxon>
        <taxon>Desulfurobacteriaceae</taxon>
        <taxon>Balnearium</taxon>
    </lineage>
</organism>
<accession>A0A521DS76</accession>
<dbReference type="GO" id="GO:0016020">
    <property type="term" value="C:membrane"/>
    <property type="evidence" value="ECO:0007669"/>
    <property type="project" value="InterPro"/>
</dbReference>
<comment type="similarity">
    <text evidence="1">Belongs to the YggT family.</text>
</comment>
<evidence type="ECO:0000313" key="3">
    <source>
        <dbReference type="EMBL" id="SMO73720.1"/>
    </source>
</evidence>
<dbReference type="Proteomes" id="UP000317315">
    <property type="component" value="Unassembled WGS sequence"/>
</dbReference>
<dbReference type="InterPro" id="IPR003425">
    <property type="entry name" value="CCB3/YggT"/>
</dbReference>
<evidence type="ECO:0000256" key="1">
    <source>
        <dbReference type="ARBA" id="ARBA00010894"/>
    </source>
</evidence>
<gene>
    <name evidence="3" type="ORF">SAMN06269117_12418</name>
</gene>
<dbReference type="PANTHER" id="PTHR33219:SF14">
    <property type="entry name" value="PROTEIN COFACTOR ASSEMBLY OF COMPLEX C SUBUNIT B CCB3, CHLOROPLASTIC-RELATED"/>
    <property type="match status" value="1"/>
</dbReference>
<dbReference type="EMBL" id="FXTM01000024">
    <property type="protein sequence ID" value="SMO73720.1"/>
    <property type="molecule type" value="Genomic_DNA"/>
</dbReference>
<dbReference type="OrthoDB" id="9806665at2"/>